<accession>A0ABY4KP28</accession>
<reference evidence="3 4" key="1">
    <citation type="submission" date="2022-04" db="EMBL/GenBank/DDBJ databases">
        <title>Pseudomonas knackmussii B09-2.</title>
        <authorList>
            <person name="Deng Y."/>
        </authorList>
    </citation>
    <scope>NUCLEOTIDE SEQUENCE [LARGE SCALE GENOMIC DNA]</scope>
    <source>
        <strain evidence="3 4">B09-2</strain>
    </source>
</reference>
<feature type="compositionally biased region" description="Acidic residues" evidence="1">
    <location>
        <begin position="91"/>
        <end position="100"/>
    </location>
</feature>
<evidence type="ECO:0000256" key="1">
    <source>
        <dbReference type="SAM" id="MobiDB-lite"/>
    </source>
</evidence>
<evidence type="ECO:0000256" key="2">
    <source>
        <dbReference type="SAM" id="Phobius"/>
    </source>
</evidence>
<keyword evidence="2" id="KW-0812">Transmembrane</keyword>
<keyword evidence="2" id="KW-1133">Transmembrane helix</keyword>
<gene>
    <name evidence="3" type="ORF">M0M42_13310</name>
</gene>
<name>A0ABY4KP28_9PSED</name>
<keyword evidence="4" id="KW-1185">Reference proteome</keyword>
<feature type="transmembrane region" description="Helical" evidence="2">
    <location>
        <begin position="7"/>
        <end position="30"/>
    </location>
</feature>
<sequence length="100" mass="11203">MNKHSGSFWLTSKGLAAIGLIGAASYFLLIEHRDHVLPFLPYLILLACPLMHLFMHGRHGHHHSEETQSESSSHAPHRFQGEAPRVRGGQADEEENNNAR</sequence>
<dbReference type="EMBL" id="CP096208">
    <property type="protein sequence ID" value="UPQ81398.1"/>
    <property type="molecule type" value="Genomic_DNA"/>
</dbReference>
<dbReference type="Pfam" id="PF11666">
    <property type="entry name" value="DUF2933"/>
    <property type="match status" value="1"/>
</dbReference>
<proteinExistence type="predicted"/>
<feature type="transmembrane region" description="Helical" evidence="2">
    <location>
        <begin position="36"/>
        <end position="55"/>
    </location>
</feature>
<feature type="region of interest" description="Disordered" evidence="1">
    <location>
        <begin position="59"/>
        <end position="100"/>
    </location>
</feature>
<keyword evidence="2" id="KW-0472">Membrane</keyword>
<dbReference type="InterPro" id="IPR021682">
    <property type="entry name" value="DUF2933"/>
</dbReference>
<organism evidence="3 4">
    <name type="scientific">Pseudomonas knackmussii</name>
    <dbReference type="NCBI Taxonomy" id="65741"/>
    <lineage>
        <taxon>Bacteria</taxon>
        <taxon>Pseudomonadati</taxon>
        <taxon>Pseudomonadota</taxon>
        <taxon>Gammaproteobacteria</taxon>
        <taxon>Pseudomonadales</taxon>
        <taxon>Pseudomonadaceae</taxon>
        <taxon>Pseudomonas</taxon>
    </lineage>
</organism>
<protein>
    <submittedName>
        <fullName evidence="3">DUF2933 domain-containing protein</fullName>
    </submittedName>
</protein>
<evidence type="ECO:0000313" key="3">
    <source>
        <dbReference type="EMBL" id="UPQ81398.1"/>
    </source>
</evidence>
<dbReference type="Proteomes" id="UP000831189">
    <property type="component" value="Chromosome"/>
</dbReference>
<evidence type="ECO:0000313" key="4">
    <source>
        <dbReference type="Proteomes" id="UP000831189"/>
    </source>
</evidence>